<accession>A0ABD2NQ06</accession>
<evidence type="ECO:0000313" key="1">
    <source>
        <dbReference type="EMBL" id="KAL3280813.1"/>
    </source>
</evidence>
<protein>
    <submittedName>
        <fullName evidence="1">Uncharacterized protein</fullName>
    </submittedName>
</protein>
<dbReference type="Proteomes" id="UP001516400">
    <property type="component" value="Unassembled WGS sequence"/>
</dbReference>
<organism evidence="1 2">
    <name type="scientific">Cryptolaemus montrouzieri</name>
    <dbReference type="NCBI Taxonomy" id="559131"/>
    <lineage>
        <taxon>Eukaryota</taxon>
        <taxon>Metazoa</taxon>
        <taxon>Ecdysozoa</taxon>
        <taxon>Arthropoda</taxon>
        <taxon>Hexapoda</taxon>
        <taxon>Insecta</taxon>
        <taxon>Pterygota</taxon>
        <taxon>Neoptera</taxon>
        <taxon>Endopterygota</taxon>
        <taxon>Coleoptera</taxon>
        <taxon>Polyphaga</taxon>
        <taxon>Cucujiformia</taxon>
        <taxon>Coccinelloidea</taxon>
        <taxon>Coccinellidae</taxon>
        <taxon>Scymninae</taxon>
        <taxon>Scymnini</taxon>
        <taxon>Cryptolaemus</taxon>
    </lineage>
</organism>
<dbReference type="AlphaFoldDB" id="A0ABD2NQ06"/>
<evidence type="ECO:0000313" key="2">
    <source>
        <dbReference type="Proteomes" id="UP001516400"/>
    </source>
</evidence>
<reference evidence="1 2" key="1">
    <citation type="journal article" date="2021" name="BMC Biol.">
        <title>Horizontally acquired antibacterial genes associated with adaptive radiation of ladybird beetles.</title>
        <authorList>
            <person name="Li H.S."/>
            <person name="Tang X.F."/>
            <person name="Huang Y.H."/>
            <person name="Xu Z.Y."/>
            <person name="Chen M.L."/>
            <person name="Du X.Y."/>
            <person name="Qiu B.Y."/>
            <person name="Chen P.T."/>
            <person name="Zhang W."/>
            <person name="Slipinski A."/>
            <person name="Escalona H.E."/>
            <person name="Waterhouse R.M."/>
            <person name="Zwick A."/>
            <person name="Pang H."/>
        </authorList>
    </citation>
    <scope>NUCLEOTIDE SEQUENCE [LARGE SCALE GENOMIC DNA]</scope>
    <source>
        <strain evidence="1">SYSU2018</strain>
    </source>
</reference>
<proteinExistence type="predicted"/>
<gene>
    <name evidence="1" type="ORF">HHI36_004044</name>
</gene>
<sequence length="146" mass="16653">MSPKDSGPGRECLTFPLLDCLTVKDNKLITMVQHFDRSDQVVLFHTISESATKTVMKRNFNKTNSGMKKNLSTNLANLVPKSSTIEQLQKIIQDSMNQCLHLQKLKINRKNHGSLTEYKQIDEKKNILKIETRKIAEPIVSIRKSS</sequence>
<dbReference type="EMBL" id="JABFTP020000144">
    <property type="protein sequence ID" value="KAL3280813.1"/>
    <property type="molecule type" value="Genomic_DNA"/>
</dbReference>
<keyword evidence="2" id="KW-1185">Reference proteome</keyword>
<name>A0ABD2NQ06_9CUCU</name>
<comment type="caution">
    <text evidence="1">The sequence shown here is derived from an EMBL/GenBank/DDBJ whole genome shotgun (WGS) entry which is preliminary data.</text>
</comment>